<reference evidence="1" key="1">
    <citation type="submission" date="2014-07" db="EMBL/GenBank/DDBJ databases">
        <title>Identification of a novel salt tolerance gene in wild soybean by whole-genome sequencing.</title>
        <authorList>
            <person name="Lam H.-M."/>
            <person name="Qi X."/>
            <person name="Li M.-W."/>
            <person name="Liu X."/>
            <person name="Xie M."/>
            <person name="Ni M."/>
            <person name="Xu X."/>
        </authorList>
    </citation>
    <scope>NUCLEOTIDE SEQUENCE [LARGE SCALE GENOMIC DNA]</scope>
    <source>
        <tissue evidence="1">Root</tissue>
    </source>
</reference>
<dbReference type="EMBL" id="KN649941">
    <property type="protein sequence ID" value="KHN32868.1"/>
    <property type="molecule type" value="Genomic_DNA"/>
</dbReference>
<proteinExistence type="predicted"/>
<gene>
    <name evidence="1" type="ORF">glysoja_038797</name>
</gene>
<accession>A0A0B2RLI9</accession>
<dbReference type="Proteomes" id="UP000053555">
    <property type="component" value="Unassembled WGS sequence"/>
</dbReference>
<evidence type="ECO:0000313" key="1">
    <source>
        <dbReference type="EMBL" id="KHN32868.1"/>
    </source>
</evidence>
<protein>
    <submittedName>
        <fullName evidence="1">Germin-like protein 9-3</fullName>
    </submittedName>
</protein>
<organism evidence="1">
    <name type="scientific">Glycine soja</name>
    <name type="common">Wild soybean</name>
    <dbReference type="NCBI Taxonomy" id="3848"/>
    <lineage>
        <taxon>Eukaryota</taxon>
        <taxon>Viridiplantae</taxon>
        <taxon>Streptophyta</taxon>
        <taxon>Embryophyta</taxon>
        <taxon>Tracheophyta</taxon>
        <taxon>Spermatophyta</taxon>
        <taxon>Magnoliopsida</taxon>
        <taxon>eudicotyledons</taxon>
        <taxon>Gunneridae</taxon>
        <taxon>Pentapetalae</taxon>
        <taxon>rosids</taxon>
        <taxon>fabids</taxon>
        <taxon>Fabales</taxon>
        <taxon>Fabaceae</taxon>
        <taxon>Papilionoideae</taxon>
        <taxon>50 kb inversion clade</taxon>
        <taxon>NPAAA clade</taxon>
        <taxon>indigoferoid/millettioid clade</taxon>
        <taxon>Phaseoleae</taxon>
        <taxon>Glycine</taxon>
        <taxon>Glycine subgen. Soja</taxon>
    </lineage>
</organism>
<sequence length="183" mass="19153">MKLSSIPLNSKYYAAPDFINRSIVLFIVGRGFRVSTEGLVDEVDDNDVVRVGGCGGGCGRGEVSADDDEIKFDGINGRVGEDNNDESLPTPYVKATCSPSPASVIFSPNNTVSDFKVLKATKAEFSALDGQSVSYATLEFPGGSIYPPHTPSLCRATLHCKPALAISAFGSASAGTVSIPNTL</sequence>
<dbReference type="AlphaFoldDB" id="A0A0B2RLI9"/>
<name>A0A0B2RLI9_GLYSO</name>